<comment type="caution">
    <text evidence="2">The sequence shown here is derived from an EMBL/GenBank/DDBJ whole genome shotgun (WGS) entry which is preliminary data.</text>
</comment>
<evidence type="ECO:0000313" key="3">
    <source>
        <dbReference type="Proteomes" id="UP000176445"/>
    </source>
</evidence>
<protein>
    <submittedName>
        <fullName evidence="2">Uncharacterized protein</fullName>
    </submittedName>
</protein>
<feature type="chain" id="PRO_5009523419" evidence="1">
    <location>
        <begin position="25"/>
        <end position="223"/>
    </location>
</feature>
<accession>A0A1F6CJ06</accession>
<feature type="signal peptide" evidence="1">
    <location>
        <begin position="1"/>
        <end position="24"/>
    </location>
</feature>
<name>A0A1F6CJ06_9BACT</name>
<evidence type="ECO:0000313" key="2">
    <source>
        <dbReference type="EMBL" id="OGG49135.1"/>
    </source>
</evidence>
<reference evidence="2 3" key="1">
    <citation type="journal article" date="2016" name="Nat. Commun.">
        <title>Thousands of microbial genomes shed light on interconnected biogeochemical processes in an aquifer system.</title>
        <authorList>
            <person name="Anantharaman K."/>
            <person name="Brown C.T."/>
            <person name="Hug L.A."/>
            <person name="Sharon I."/>
            <person name="Castelle C.J."/>
            <person name="Probst A.J."/>
            <person name="Thomas B.C."/>
            <person name="Singh A."/>
            <person name="Wilkins M.J."/>
            <person name="Karaoz U."/>
            <person name="Brodie E.L."/>
            <person name="Williams K.H."/>
            <person name="Hubbard S.S."/>
            <person name="Banfield J.F."/>
        </authorList>
    </citation>
    <scope>NUCLEOTIDE SEQUENCE [LARGE SCALE GENOMIC DNA]</scope>
</reference>
<sequence length="223" mass="24155">MRTFAHAMFATALALLSIVAPASAQRYDQGGVIPGSADDYSFRNGRWVRNRHHGHFRQRQQHFGATSSRSSYYYRWRRVTVRHAVPAPVVREQRPITRSARCGNRCPTARPQRVVLPARCGTRCKPKPTCTTCKAGARQRIKQQNNAGVTVKGSPGANVVVIQGATAVQTAPGVGGSTSTVQAIAGWAPKTLTNWSCAGKPRDVPLACGKEASPKTGLCFCKK</sequence>
<dbReference type="Proteomes" id="UP000176445">
    <property type="component" value="Unassembled WGS sequence"/>
</dbReference>
<dbReference type="AlphaFoldDB" id="A0A1F6CJ06"/>
<organism evidence="2 3">
    <name type="scientific">Candidatus Kaiserbacteria bacterium RIFCSPHIGHO2_01_FULL_54_36b</name>
    <dbReference type="NCBI Taxonomy" id="1798483"/>
    <lineage>
        <taxon>Bacteria</taxon>
        <taxon>Candidatus Kaiseribacteriota</taxon>
    </lineage>
</organism>
<dbReference type="EMBL" id="MFKW01000080">
    <property type="protein sequence ID" value="OGG49135.1"/>
    <property type="molecule type" value="Genomic_DNA"/>
</dbReference>
<keyword evidence="1" id="KW-0732">Signal</keyword>
<proteinExistence type="predicted"/>
<evidence type="ECO:0000256" key="1">
    <source>
        <dbReference type="SAM" id="SignalP"/>
    </source>
</evidence>
<gene>
    <name evidence="2" type="ORF">A2704_03885</name>
</gene>